<keyword evidence="2" id="KW-1185">Reference proteome</keyword>
<reference evidence="1 2" key="1">
    <citation type="journal article" date="2022" name="DNA Res.">
        <title>Chromosomal-level genome assembly of the orchid tree Bauhinia variegata (Leguminosae; Cercidoideae) supports the allotetraploid origin hypothesis of Bauhinia.</title>
        <authorList>
            <person name="Zhong Y."/>
            <person name="Chen Y."/>
            <person name="Zheng D."/>
            <person name="Pang J."/>
            <person name="Liu Y."/>
            <person name="Luo S."/>
            <person name="Meng S."/>
            <person name="Qian L."/>
            <person name="Wei D."/>
            <person name="Dai S."/>
            <person name="Zhou R."/>
        </authorList>
    </citation>
    <scope>NUCLEOTIDE SEQUENCE [LARGE SCALE GENOMIC DNA]</scope>
    <source>
        <strain evidence="1">BV-YZ2020</strain>
    </source>
</reference>
<protein>
    <submittedName>
        <fullName evidence="1">Uncharacterized protein</fullName>
    </submittedName>
</protein>
<dbReference type="Proteomes" id="UP000828941">
    <property type="component" value="Chromosome 4"/>
</dbReference>
<evidence type="ECO:0000313" key="2">
    <source>
        <dbReference type="Proteomes" id="UP000828941"/>
    </source>
</evidence>
<gene>
    <name evidence="1" type="ORF">L6164_008300</name>
</gene>
<dbReference type="EMBL" id="CM039429">
    <property type="protein sequence ID" value="KAI4347490.1"/>
    <property type="molecule type" value="Genomic_DNA"/>
</dbReference>
<proteinExistence type="predicted"/>
<evidence type="ECO:0000313" key="1">
    <source>
        <dbReference type="EMBL" id="KAI4347490.1"/>
    </source>
</evidence>
<comment type="caution">
    <text evidence="1">The sequence shown here is derived from an EMBL/GenBank/DDBJ whole genome shotgun (WGS) entry which is preliminary data.</text>
</comment>
<accession>A0ACB9PG14</accession>
<sequence length="144" mass="16081">MGRNYEESQWKMSLFRIISCSLPITFFLSLAIVNTPHTVFASYFVGNGAISSNFTTTDKKELPFQLRPEYASSGAKGAVLGRGKKLKSYPVIIRESETISSENQSFEPGFFNINGGDSSWYLATRYAAVSIPTYVWVANRDRPS</sequence>
<organism evidence="1 2">
    <name type="scientific">Bauhinia variegata</name>
    <name type="common">Purple orchid tree</name>
    <name type="synonym">Phanera variegata</name>
    <dbReference type="NCBI Taxonomy" id="167791"/>
    <lineage>
        <taxon>Eukaryota</taxon>
        <taxon>Viridiplantae</taxon>
        <taxon>Streptophyta</taxon>
        <taxon>Embryophyta</taxon>
        <taxon>Tracheophyta</taxon>
        <taxon>Spermatophyta</taxon>
        <taxon>Magnoliopsida</taxon>
        <taxon>eudicotyledons</taxon>
        <taxon>Gunneridae</taxon>
        <taxon>Pentapetalae</taxon>
        <taxon>rosids</taxon>
        <taxon>fabids</taxon>
        <taxon>Fabales</taxon>
        <taxon>Fabaceae</taxon>
        <taxon>Cercidoideae</taxon>
        <taxon>Cercideae</taxon>
        <taxon>Bauhiniinae</taxon>
        <taxon>Bauhinia</taxon>
    </lineage>
</organism>
<name>A0ACB9PG14_BAUVA</name>